<dbReference type="InterPro" id="IPR005227">
    <property type="entry name" value="YqgF"/>
</dbReference>
<evidence type="ECO:0000256" key="4">
    <source>
        <dbReference type="ARBA" id="ARBA00022801"/>
    </source>
</evidence>
<dbReference type="SUPFAM" id="SSF53098">
    <property type="entry name" value="Ribonuclease H-like"/>
    <property type="match status" value="1"/>
</dbReference>
<evidence type="ECO:0000313" key="8">
    <source>
        <dbReference type="Proteomes" id="UP000177596"/>
    </source>
</evidence>
<dbReference type="HAMAP" id="MF_00651">
    <property type="entry name" value="Nuclease_YqgF"/>
    <property type="match status" value="1"/>
</dbReference>
<evidence type="ECO:0000256" key="1">
    <source>
        <dbReference type="ARBA" id="ARBA00022490"/>
    </source>
</evidence>
<evidence type="ECO:0000259" key="6">
    <source>
        <dbReference type="SMART" id="SM00732"/>
    </source>
</evidence>
<dbReference type="GO" id="GO:0004518">
    <property type="term" value="F:nuclease activity"/>
    <property type="evidence" value="ECO:0007669"/>
    <property type="project" value="UniProtKB-KW"/>
</dbReference>
<dbReference type="NCBIfam" id="TIGR00250">
    <property type="entry name" value="RNAse_H_YqgF"/>
    <property type="match status" value="1"/>
</dbReference>
<dbReference type="EMBL" id="MGIL01000007">
    <property type="protein sequence ID" value="OGM88614.1"/>
    <property type="molecule type" value="Genomic_DNA"/>
</dbReference>
<dbReference type="Proteomes" id="UP000177596">
    <property type="component" value="Unassembled WGS sequence"/>
</dbReference>
<reference evidence="7 8" key="1">
    <citation type="journal article" date="2016" name="Nat. Commun.">
        <title>Thousands of microbial genomes shed light on interconnected biogeochemical processes in an aquifer system.</title>
        <authorList>
            <person name="Anantharaman K."/>
            <person name="Brown C.T."/>
            <person name="Hug L.A."/>
            <person name="Sharon I."/>
            <person name="Castelle C.J."/>
            <person name="Probst A.J."/>
            <person name="Thomas B.C."/>
            <person name="Singh A."/>
            <person name="Wilkins M.J."/>
            <person name="Karaoz U."/>
            <person name="Brodie E.L."/>
            <person name="Williams K.H."/>
            <person name="Hubbard S.S."/>
            <person name="Banfield J.F."/>
        </authorList>
    </citation>
    <scope>NUCLEOTIDE SEQUENCE [LARGE SCALE GENOMIC DNA]</scope>
</reference>
<dbReference type="AlphaFoldDB" id="A0A1F8DJ30"/>
<comment type="function">
    <text evidence="5">Could be a nuclease involved in processing of the 5'-end of pre-16S rRNA.</text>
</comment>
<proteinExistence type="inferred from homology"/>
<dbReference type="GO" id="GO:0000967">
    <property type="term" value="P:rRNA 5'-end processing"/>
    <property type="evidence" value="ECO:0007669"/>
    <property type="project" value="UniProtKB-UniRule"/>
</dbReference>
<keyword evidence="2 5" id="KW-0690">Ribosome biogenesis</keyword>
<name>A0A1F8DJ30_9BACT</name>
<protein>
    <recommendedName>
        <fullName evidence="5">Putative pre-16S rRNA nuclease</fullName>
        <ecNumber evidence="5">3.1.-.-</ecNumber>
    </recommendedName>
</protein>
<comment type="similarity">
    <text evidence="5">Belongs to the YqgF HJR family.</text>
</comment>
<dbReference type="CDD" id="cd16964">
    <property type="entry name" value="YqgF"/>
    <property type="match status" value="1"/>
</dbReference>
<evidence type="ECO:0000256" key="3">
    <source>
        <dbReference type="ARBA" id="ARBA00022722"/>
    </source>
</evidence>
<dbReference type="PANTHER" id="PTHR33317:SF4">
    <property type="entry name" value="POLYNUCLEOTIDYL TRANSFERASE, RIBONUCLEASE H-LIKE SUPERFAMILY PROTEIN"/>
    <property type="match status" value="1"/>
</dbReference>
<accession>A0A1F8DJ30</accession>
<organism evidence="7 8">
    <name type="scientific">Candidatus Woesebacteria bacterium RIFOXYD1_FULL_43_18</name>
    <dbReference type="NCBI Taxonomy" id="1802551"/>
    <lineage>
        <taxon>Bacteria</taxon>
        <taxon>Candidatus Woeseibacteriota</taxon>
    </lineage>
</organism>
<dbReference type="GO" id="GO:0016788">
    <property type="term" value="F:hydrolase activity, acting on ester bonds"/>
    <property type="evidence" value="ECO:0007669"/>
    <property type="project" value="UniProtKB-UniRule"/>
</dbReference>
<keyword evidence="1 5" id="KW-0963">Cytoplasm</keyword>
<dbReference type="GO" id="GO:0005737">
    <property type="term" value="C:cytoplasm"/>
    <property type="evidence" value="ECO:0007669"/>
    <property type="project" value="UniProtKB-SubCell"/>
</dbReference>
<comment type="caution">
    <text evidence="7">The sequence shown here is derived from an EMBL/GenBank/DDBJ whole genome shotgun (WGS) entry which is preliminary data.</text>
</comment>
<dbReference type="InterPro" id="IPR037027">
    <property type="entry name" value="YqgF/RNaseH-like_dom_sf"/>
</dbReference>
<dbReference type="InterPro" id="IPR012337">
    <property type="entry name" value="RNaseH-like_sf"/>
</dbReference>
<sequence>MKILGIDYGRRKVGLAIANGPLAAPWKVIKYKDAKVLIENIKEIIRKEGIEKTVVGVSEGEMGEESKKFAREIGAVTFDETLSTQDAQIRSLEAEIGQRKRHEMEDAYAAAIILQNFLDFVNA</sequence>
<evidence type="ECO:0000256" key="2">
    <source>
        <dbReference type="ARBA" id="ARBA00022517"/>
    </source>
</evidence>
<dbReference type="InterPro" id="IPR006641">
    <property type="entry name" value="YqgF/RNaseH-like_dom"/>
</dbReference>
<dbReference type="Gene3D" id="3.30.420.140">
    <property type="entry name" value="YqgF/RNase H-like domain"/>
    <property type="match status" value="1"/>
</dbReference>
<keyword evidence="4 5" id="KW-0378">Hydrolase</keyword>
<feature type="domain" description="YqgF/RNase H-like" evidence="6">
    <location>
        <begin position="1"/>
        <end position="87"/>
    </location>
</feature>
<keyword evidence="3 5" id="KW-0540">Nuclease</keyword>
<evidence type="ECO:0000256" key="5">
    <source>
        <dbReference type="HAMAP-Rule" id="MF_00651"/>
    </source>
</evidence>
<dbReference type="EC" id="3.1.-.-" evidence="5"/>
<evidence type="ECO:0000313" key="7">
    <source>
        <dbReference type="EMBL" id="OGM88614.1"/>
    </source>
</evidence>
<dbReference type="PANTHER" id="PTHR33317">
    <property type="entry name" value="POLYNUCLEOTIDYL TRANSFERASE, RIBONUCLEASE H-LIKE SUPERFAMILY PROTEIN"/>
    <property type="match status" value="1"/>
</dbReference>
<gene>
    <name evidence="7" type="ORF">A2573_03340</name>
</gene>
<dbReference type="SMART" id="SM00732">
    <property type="entry name" value="YqgFc"/>
    <property type="match status" value="1"/>
</dbReference>
<comment type="subcellular location">
    <subcellularLocation>
        <location evidence="5">Cytoplasm</location>
    </subcellularLocation>
</comment>
<dbReference type="Pfam" id="PF03652">
    <property type="entry name" value="RuvX"/>
    <property type="match status" value="1"/>
</dbReference>